<dbReference type="GO" id="GO:0016020">
    <property type="term" value="C:membrane"/>
    <property type="evidence" value="ECO:0007669"/>
    <property type="project" value="UniProtKB-SubCell"/>
</dbReference>
<dbReference type="Pfam" id="PF04479">
    <property type="entry name" value="RTA1"/>
    <property type="match status" value="1"/>
</dbReference>
<feature type="transmembrane region" description="Helical" evidence="5">
    <location>
        <begin position="156"/>
        <end position="180"/>
    </location>
</feature>
<evidence type="ECO:0000313" key="7">
    <source>
        <dbReference type="Proteomes" id="UP001174694"/>
    </source>
</evidence>
<reference evidence="6" key="1">
    <citation type="submission" date="2022-07" db="EMBL/GenBank/DDBJ databases">
        <title>Fungi with potential for degradation of polypropylene.</title>
        <authorList>
            <person name="Gostincar C."/>
        </authorList>
    </citation>
    <scope>NUCLEOTIDE SEQUENCE</scope>
    <source>
        <strain evidence="6">EXF-13308</strain>
    </source>
</reference>
<sequence length="302" mass="33036">MGQPLPYKGGYYLWHYVPSLPGAIILLVAFIIITGLHTWRMFRTRSWFCIPFWIGSIFEIVGYIGRAAAHSATDQLGPYIIQSVLLLVAPALFAASIYMVLGRVIVALPGGPQCSLIRPSWLTKVFVAGDVASFFVQAGGAGIMTSGDNQSTGQSVIVGGLFVQIVMFGLFVVTAVLFHVRYGRRGAQRAESGAEEEARYGLDEDVVVPWRRILTVLYGVSALIMARSIFRVVEYLMGADGYPLTHEWTLYVFDGVLMLGTMVIFFVWFPSNIRPAGVISVAPTVEMTSPEAQKGEYSASSS</sequence>
<proteinExistence type="predicted"/>
<gene>
    <name evidence="6" type="ORF">NKR23_g3087</name>
</gene>
<keyword evidence="2 5" id="KW-0812">Transmembrane</keyword>
<evidence type="ECO:0000256" key="4">
    <source>
        <dbReference type="ARBA" id="ARBA00023136"/>
    </source>
</evidence>
<comment type="caution">
    <text evidence="6">The sequence shown here is derived from an EMBL/GenBank/DDBJ whole genome shotgun (WGS) entry which is preliminary data.</text>
</comment>
<evidence type="ECO:0000313" key="6">
    <source>
        <dbReference type="EMBL" id="KAJ9151382.1"/>
    </source>
</evidence>
<dbReference type="PANTHER" id="PTHR31465:SF27">
    <property type="entry name" value="DOMAIN PROTEIN, PUTATIVE (AFU_ORTHOLOGUE AFUA_3G01030)-RELATED"/>
    <property type="match status" value="1"/>
</dbReference>
<dbReference type="AlphaFoldDB" id="A0AA38VU10"/>
<dbReference type="InterPro" id="IPR007568">
    <property type="entry name" value="RTA1"/>
</dbReference>
<keyword evidence="4 5" id="KW-0472">Membrane</keyword>
<dbReference type="Proteomes" id="UP001174694">
    <property type="component" value="Unassembled WGS sequence"/>
</dbReference>
<keyword evidence="7" id="KW-1185">Reference proteome</keyword>
<feature type="transmembrane region" description="Helical" evidence="5">
    <location>
        <begin position="213"/>
        <end position="230"/>
    </location>
</feature>
<protein>
    <submittedName>
        <fullName evidence="6">RTA1 like protein</fullName>
    </submittedName>
</protein>
<feature type="transmembrane region" description="Helical" evidence="5">
    <location>
        <begin position="80"/>
        <end position="101"/>
    </location>
</feature>
<dbReference type="EMBL" id="JANBVO010000006">
    <property type="protein sequence ID" value="KAJ9151382.1"/>
    <property type="molecule type" value="Genomic_DNA"/>
</dbReference>
<feature type="transmembrane region" description="Helical" evidence="5">
    <location>
        <begin position="12"/>
        <end position="36"/>
    </location>
</feature>
<evidence type="ECO:0000256" key="3">
    <source>
        <dbReference type="ARBA" id="ARBA00022989"/>
    </source>
</evidence>
<organism evidence="6 7">
    <name type="scientific">Pleurostoma richardsiae</name>
    <dbReference type="NCBI Taxonomy" id="41990"/>
    <lineage>
        <taxon>Eukaryota</taxon>
        <taxon>Fungi</taxon>
        <taxon>Dikarya</taxon>
        <taxon>Ascomycota</taxon>
        <taxon>Pezizomycotina</taxon>
        <taxon>Sordariomycetes</taxon>
        <taxon>Sordariomycetidae</taxon>
        <taxon>Calosphaeriales</taxon>
        <taxon>Pleurostomataceae</taxon>
        <taxon>Pleurostoma</taxon>
    </lineage>
</organism>
<feature type="transmembrane region" description="Helical" evidence="5">
    <location>
        <begin position="48"/>
        <end position="68"/>
    </location>
</feature>
<name>A0AA38VU10_9PEZI</name>
<evidence type="ECO:0000256" key="2">
    <source>
        <dbReference type="ARBA" id="ARBA00022692"/>
    </source>
</evidence>
<dbReference type="PANTHER" id="PTHR31465">
    <property type="entry name" value="PROTEIN RTA1-RELATED"/>
    <property type="match status" value="1"/>
</dbReference>
<comment type="subcellular location">
    <subcellularLocation>
        <location evidence="1">Membrane</location>
        <topology evidence="1">Multi-pass membrane protein</topology>
    </subcellularLocation>
</comment>
<evidence type="ECO:0000256" key="1">
    <source>
        <dbReference type="ARBA" id="ARBA00004141"/>
    </source>
</evidence>
<accession>A0AA38VU10</accession>
<evidence type="ECO:0000256" key="5">
    <source>
        <dbReference type="SAM" id="Phobius"/>
    </source>
</evidence>
<keyword evidence="3 5" id="KW-1133">Transmembrane helix</keyword>
<feature type="transmembrane region" description="Helical" evidence="5">
    <location>
        <begin position="250"/>
        <end position="269"/>
    </location>
</feature>
<feature type="transmembrane region" description="Helical" evidence="5">
    <location>
        <begin position="121"/>
        <end position="144"/>
    </location>
</feature>